<dbReference type="GO" id="GO:0016747">
    <property type="term" value="F:acyltransferase activity, transferring groups other than amino-acyl groups"/>
    <property type="evidence" value="ECO:0007669"/>
    <property type="project" value="InterPro"/>
</dbReference>
<reference evidence="4 5" key="1">
    <citation type="submission" date="2014-01" db="EMBL/GenBank/DDBJ databases">
        <title>Sulfitobacter donghicola JCM 14565 Genome Sequencing.</title>
        <authorList>
            <person name="Lai Q."/>
            <person name="Hong Z."/>
        </authorList>
    </citation>
    <scope>NUCLEOTIDE SEQUENCE [LARGE SCALE GENOMIC DNA]</scope>
    <source>
        <strain evidence="4 5">JCM 14565</strain>
    </source>
</reference>
<keyword evidence="2" id="KW-0012">Acyltransferase</keyword>
<dbReference type="CDD" id="cd04301">
    <property type="entry name" value="NAT_SF"/>
    <property type="match status" value="1"/>
</dbReference>
<keyword evidence="5" id="KW-1185">Reference proteome</keyword>
<evidence type="ECO:0000313" key="5">
    <source>
        <dbReference type="Proteomes" id="UP000027734"/>
    </source>
</evidence>
<dbReference type="AlphaFoldDB" id="A0A073IJ20"/>
<feature type="domain" description="N-acetyltransferase" evidence="3">
    <location>
        <begin position="1"/>
        <end position="136"/>
    </location>
</feature>
<dbReference type="PANTHER" id="PTHR43420:SF44">
    <property type="entry name" value="ACETYLTRANSFERASE YPEA"/>
    <property type="match status" value="1"/>
</dbReference>
<dbReference type="OrthoDB" id="9804026at2"/>
<proteinExistence type="predicted"/>
<dbReference type="Proteomes" id="UP000027734">
    <property type="component" value="Unassembled WGS sequence"/>
</dbReference>
<protein>
    <submittedName>
        <fullName evidence="4">Alanine acetyltransferase</fullName>
    </submittedName>
</protein>
<name>A0A073IJ20_9RHOB</name>
<organism evidence="4 5">
    <name type="scientific">Sulfitobacter donghicola DSW-25 = KCTC 12864 = JCM 14565</name>
    <dbReference type="NCBI Taxonomy" id="1300350"/>
    <lineage>
        <taxon>Bacteria</taxon>
        <taxon>Pseudomonadati</taxon>
        <taxon>Pseudomonadota</taxon>
        <taxon>Alphaproteobacteria</taxon>
        <taxon>Rhodobacterales</taxon>
        <taxon>Roseobacteraceae</taxon>
        <taxon>Sulfitobacter</taxon>
    </lineage>
</organism>
<dbReference type="SUPFAM" id="SSF55729">
    <property type="entry name" value="Acyl-CoA N-acyltransferases (Nat)"/>
    <property type="match status" value="1"/>
</dbReference>
<dbReference type="RefSeq" id="WP_025058294.1">
    <property type="nucleotide sequence ID" value="NZ_JAMC01000002.1"/>
</dbReference>
<sequence>MTPEEMAQIHHAAFTQERGWAANEFKDLLQQRFIQVFSTQGGFALTRSLAGESELLTLAVAPHHQRRGIAKALLTDWIAATSAHADTAFLEVAADNHAAIALYKTFSFQSAGIRKAYYKRASGPAVDAVLMTRALTLG</sequence>
<dbReference type="STRING" id="1300350.Z948_831"/>
<evidence type="ECO:0000256" key="1">
    <source>
        <dbReference type="ARBA" id="ARBA00022679"/>
    </source>
</evidence>
<dbReference type="PANTHER" id="PTHR43420">
    <property type="entry name" value="ACETYLTRANSFERASE"/>
    <property type="match status" value="1"/>
</dbReference>
<evidence type="ECO:0000256" key="2">
    <source>
        <dbReference type="ARBA" id="ARBA00023315"/>
    </source>
</evidence>
<dbReference type="PROSITE" id="PS51186">
    <property type="entry name" value="GNAT"/>
    <property type="match status" value="1"/>
</dbReference>
<dbReference type="EMBL" id="JAMC01000002">
    <property type="protein sequence ID" value="KEJ89769.1"/>
    <property type="molecule type" value="Genomic_DNA"/>
</dbReference>
<dbReference type="Pfam" id="PF00583">
    <property type="entry name" value="Acetyltransf_1"/>
    <property type="match status" value="1"/>
</dbReference>
<gene>
    <name evidence="4" type="ORF">DSW25_05985</name>
</gene>
<comment type="caution">
    <text evidence="4">The sequence shown here is derived from an EMBL/GenBank/DDBJ whole genome shotgun (WGS) entry which is preliminary data.</text>
</comment>
<accession>A0A073IJ20</accession>
<dbReference type="eggNOG" id="COG0456">
    <property type="taxonomic scope" value="Bacteria"/>
</dbReference>
<evidence type="ECO:0000313" key="4">
    <source>
        <dbReference type="EMBL" id="KEJ89769.1"/>
    </source>
</evidence>
<dbReference type="Gene3D" id="3.40.630.30">
    <property type="match status" value="1"/>
</dbReference>
<dbReference type="InterPro" id="IPR016181">
    <property type="entry name" value="Acyl_CoA_acyltransferase"/>
</dbReference>
<keyword evidence="1 4" id="KW-0808">Transferase</keyword>
<evidence type="ECO:0000259" key="3">
    <source>
        <dbReference type="PROSITE" id="PS51186"/>
    </source>
</evidence>
<dbReference type="InterPro" id="IPR050680">
    <property type="entry name" value="YpeA/RimI_acetyltransf"/>
</dbReference>
<dbReference type="InterPro" id="IPR000182">
    <property type="entry name" value="GNAT_dom"/>
</dbReference>